<proteinExistence type="predicted"/>
<sequence length="101" mass="10763">MDNARQVPSTSNLTGKNGQQPPHPGNGGAATAQATTQTTVDHETIDKTIAAGQMMARRTTNAVATRGSATDDTTERGNTRNFVPNNEGPEENPMWILKELT</sequence>
<dbReference type="Gramene" id="evm.model.02.473">
    <property type="protein sequence ID" value="cds.evm.model.02.473"/>
    <property type="gene ID" value="evm.TU.02.473"/>
</dbReference>
<feature type="compositionally biased region" description="Polar residues" evidence="1">
    <location>
        <begin position="60"/>
        <end position="71"/>
    </location>
</feature>
<dbReference type="Proteomes" id="UP000596661">
    <property type="component" value="Chromosome 2"/>
</dbReference>
<dbReference type="EMBL" id="UZAU01000112">
    <property type="status" value="NOT_ANNOTATED_CDS"/>
    <property type="molecule type" value="Genomic_DNA"/>
</dbReference>
<feature type="compositionally biased region" description="Polar residues" evidence="1">
    <location>
        <begin position="1"/>
        <end position="14"/>
    </location>
</feature>
<feature type="region of interest" description="Disordered" evidence="1">
    <location>
        <begin position="60"/>
        <end position="101"/>
    </location>
</feature>
<evidence type="ECO:0000313" key="2">
    <source>
        <dbReference type="EnsemblPlants" id="cds.evm.model.02.473"/>
    </source>
</evidence>
<reference evidence="2" key="1">
    <citation type="submission" date="2018-11" db="EMBL/GenBank/DDBJ databases">
        <authorList>
            <person name="Grassa J C."/>
        </authorList>
    </citation>
    <scope>NUCLEOTIDE SEQUENCE [LARGE SCALE GENOMIC DNA]</scope>
</reference>
<accession>A0A803P189</accession>
<evidence type="ECO:0000256" key="1">
    <source>
        <dbReference type="SAM" id="MobiDB-lite"/>
    </source>
</evidence>
<keyword evidence="3" id="KW-1185">Reference proteome</keyword>
<dbReference type="EnsemblPlants" id="evm.model.02.473">
    <property type="protein sequence ID" value="cds.evm.model.02.473"/>
    <property type="gene ID" value="evm.TU.02.473"/>
</dbReference>
<reference evidence="2" key="2">
    <citation type="submission" date="2021-03" db="UniProtKB">
        <authorList>
            <consortium name="EnsemblPlants"/>
        </authorList>
    </citation>
    <scope>IDENTIFICATION</scope>
</reference>
<evidence type="ECO:0000313" key="3">
    <source>
        <dbReference type="Proteomes" id="UP000596661"/>
    </source>
</evidence>
<name>A0A803P189_CANSA</name>
<feature type="compositionally biased region" description="Low complexity" evidence="1">
    <location>
        <begin position="29"/>
        <end position="39"/>
    </location>
</feature>
<organism evidence="2 3">
    <name type="scientific">Cannabis sativa</name>
    <name type="common">Hemp</name>
    <name type="synonym">Marijuana</name>
    <dbReference type="NCBI Taxonomy" id="3483"/>
    <lineage>
        <taxon>Eukaryota</taxon>
        <taxon>Viridiplantae</taxon>
        <taxon>Streptophyta</taxon>
        <taxon>Embryophyta</taxon>
        <taxon>Tracheophyta</taxon>
        <taxon>Spermatophyta</taxon>
        <taxon>Magnoliopsida</taxon>
        <taxon>eudicotyledons</taxon>
        <taxon>Gunneridae</taxon>
        <taxon>Pentapetalae</taxon>
        <taxon>rosids</taxon>
        <taxon>fabids</taxon>
        <taxon>Rosales</taxon>
        <taxon>Cannabaceae</taxon>
        <taxon>Cannabis</taxon>
    </lineage>
</organism>
<dbReference type="AlphaFoldDB" id="A0A803P189"/>
<protein>
    <submittedName>
        <fullName evidence="2">Uncharacterized protein</fullName>
    </submittedName>
</protein>
<feature type="region of interest" description="Disordered" evidence="1">
    <location>
        <begin position="1"/>
        <end position="42"/>
    </location>
</feature>